<feature type="domain" description="PHD-type" evidence="10">
    <location>
        <begin position="260"/>
        <end position="310"/>
    </location>
</feature>
<feature type="compositionally biased region" description="Polar residues" evidence="9">
    <location>
        <begin position="854"/>
        <end position="870"/>
    </location>
</feature>
<dbReference type="Pfam" id="PF13832">
    <property type="entry name" value="zf-HC5HC2H_2"/>
    <property type="match status" value="1"/>
</dbReference>
<feature type="compositionally biased region" description="Basic and acidic residues" evidence="9">
    <location>
        <begin position="1357"/>
        <end position="1385"/>
    </location>
</feature>
<feature type="compositionally biased region" description="Basic and acidic residues" evidence="9">
    <location>
        <begin position="968"/>
        <end position="1019"/>
    </location>
</feature>
<feature type="compositionally biased region" description="Polar residues" evidence="9">
    <location>
        <begin position="2845"/>
        <end position="2863"/>
    </location>
</feature>
<feature type="compositionally biased region" description="Basic and acidic residues" evidence="9">
    <location>
        <begin position="1413"/>
        <end position="1423"/>
    </location>
</feature>
<feature type="compositionally biased region" description="Low complexity" evidence="9">
    <location>
        <begin position="1240"/>
        <end position="1257"/>
    </location>
</feature>
<feature type="region of interest" description="Disordered" evidence="9">
    <location>
        <begin position="2721"/>
        <end position="2769"/>
    </location>
</feature>
<evidence type="ECO:0000256" key="5">
    <source>
        <dbReference type="ARBA" id="ARBA00038371"/>
    </source>
</evidence>
<evidence type="ECO:0000256" key="8">
    <source>
        <dbReference type="PROSITE-ProRule" id="PRU00146"/>
    </source>
</evidence>
<feature type="compositionally biased region" description="Basic and acidic residues" evidence="9">
    <location>
        <begin position="448"/>
        <end position="465"/>
    </location>
</feature>
<dbReference type="FunFam" id="3.30.40.10:FF:000030">
    <property type="entry name" value="Protein Jade-1 isoform 1"/>
    <property type="match status" value="1"/>
</dbReference>
<feature type="compositionally biased region" description="Polar residues" evidence="9">
    <location>
        <begin position="1969"/>
        <end position="1980"/>
    </location>
</feature>
<dbReference type="Gene3D" id="3.30.40.10">
    <property type="entry name" value="Zinc/RING finger domain, C3HC4 (zinc finger)"/>
    <property type="match status" value="2"/>
</dbReference>
<feature type="region of interest" description="Disordered" evidence="9">
    <location>
        <begin position="433"/>
        <end position="465"/>
    </location>
</feature>
<comment type="function">
    <text evidence="6">May function as a negative regulator of the EGFR/Ras/MAPK signaling pathway during eye development.</text>
</comment>
<evidence type="ECO:0000259" key="11">
    <source>
        <dbReference type="PROSITE" id="PS51805"/>
    </source>
</evidence>
<feature type="compositionally biased region" description="Basic residues" evidence="9">
    <location>
        <begin position="2731"/>
        <end position="2753"/>
    </location>
</feature>
<dbReference type="GO" id="GO:0008270">
    <property type="term" value="F:zinc ion binding"/>
    <property type="evidence" value="ECO:0007669"/>
    <property type="project" value="UniProtKB-KW"/>
</dbReference>
<dbReference type="GO" id="GO:0006357">
    <property type="term" value="P:regulation of transcription by RNA polymerase II"/>
    <property type="evidence" value="ECO:0007669"/>
    <property type="project" value="TreeGrafter"/>
</dbReference>
<feature type="compositionally biased region" description="Basic and acidic residues" evidence="9">
    <location>
        <begin position="1599"/>
        <end position="1608"/>
    </location>
</feature>
<dbReference type="Pfam" id="PF10513">
    <property type="entry name" value="EPL1"/>
    <property type="match status" value="1"/>
</dbReference>
<dbReference type="InParanoid" id="A0A7R8UM75"/>
<feature type="compositionally biased region" description="Polar residues" evidence="9">
    <location>
        <begin position="2184"/>
        <end position="2195"/>
    </location>
</feature>
<feature type="compositionally biased region" description="Basic and acidic residues" evidence="9">
    <location>
        <begin position="1216"/>
        <end position="1230"/>
    </location>
</feature>
<proteinExistence type="inferred from homology"/>
<feature type="compositionally biased region" description="Polar residues" evidence="9">
    <location>
        <begin position="34"/>
        <end position="48"/>
    </location>
</feature>
<feature type="compositionally biased region" description="Basic and acidic residues" evidence="9">
    <location>
        <begin position="1460"/>
        <end position="1477"/>
    </location>
</feature>
<organism evidence="12 13">
    <name type="scientific">Hermetia illucens</name>
    <name type="common">Black soldier fly</name>
    <dbReference type="NCBI Taxonomy" id="343691"/>
    <lineage>
        <taxon>Eukaryota</taxon>
        <taxon>Metazoa</taxon>
        <taxon>Ecdysozoa</taxon>
        <taxon>Arthropoda</taxon>
        <taxon>Hexapoda</taxon>
        <taxon>Insecta</taxon>
        <taxon>Pterygota</taxon>
        <taxon>Neoptera</taxon>
        <taxon>Endopterygota</taxon>
        <taxon>Diptera</taxon>
        <taxon>Brachycera</taxon>
        <taxon>Stratiomyomorpha</taxon>
        <taxon>Stratiomyidae</taxon>
        <taxon>Hermetiinae</taxon>
        <taxon>Hermetia</taxon>
    </lineage>
</organism>
<feature type="compositionally biased region" description="Basic and acidic residues" evidence="9">
    <location>
        <begin position="1027"/>
        <end position="1056"/>
    </location>
</feature>
<feature type="compositionally biased region" description="Polar residues" evidence="9">
    <location>
        <begin position="2214"/>
        <end position="2223"/>
    </location>
</feature>
<dbReference type="InterPro" id="IPR034732">
    <property type="entry name" value="EPHD"/>
</dbReference>
<gene>
    <name evidence="12" type="ORF">HERILL_LOCUS6360</name>
</gene>
<protein>
    <recommendedName>
        <fullName evidence="7">PHD finger protein rhinoceros</fullName>
    </recommendedName>
</protein>
<evidence type="ECO:0000256" key="3">
    <source>
        <dbReference type="ARBA" id="ARBA00022771"/>
    </source>
</evidence>
<dbReference type="FunFam" id="3.30.40.10:FF:000004">
    <property type="entry name" value="Jade family PHD finger 2"/>
    <property type="match status" value="1"/>
</dbReference>
<feature type="region of interest" description="Disordered" evidence="9">
    <location>
        <begin position="1884"/>
        <end position="1941"/>
    </location>
</feature>
<feature type="compositionally biased region" description="Basic and acidic residues" evidence="9">
    <location>
        <begin position="2611"/>
        <end position="2629"/>
    </location>
</feature>
<dbReference type="InterPro" id="IPR050701">
    <property type="entry name" value="Histone_Mod_Regulator"/>
</dbReference>
<feature type="compositionally biased region" description="Basic and acidic residues" evidence="9">
    <location>
        <begin position="927"/>
        <end position="937"/>
    </location>
</feature>
<name>A0A7R8UM75_HERIL</name>
<feature type="region of interest" description="Disordered" evidence="9">
    <location>
        <begin position="1969"/>
        <end position="2019"/>
    </location>
</feature>
<feature type="compositionally biased region" description="Low complexity" evidence="9">
    <location>
        <begin position="1887"/>
        <end position="1897"/>
    </location>
</feature>
<dbReference type="PANTHER" id="PTHR13793">
    <property type="entry name" value="PHD FINGER PROTEINS"/>
    <property type="match status" value="1"/>
</dbReference>
<dbReference type="PROSITE" id="PS50016">
    <property type="entry name" value="ZF_PHD_2"/>
    <property type="match status" value="1"/>
</dbReference>
<evidence type="ECO:0000256" key="4">
    <source>
        <dbReference type="ARBA" id="ARBA00022833"/>
    </source>
</evidence>
<evidence type="ECO:0000256" key="9">
    <source>
        <dbReference type="SAM" id="MobiDB-lite"/>
    </source>
</evidence>
<dbReference type="CDD" id="cd15707">
    <property type="entry name" value="ePHD_RNO"/>
    <property type="match status" value="1"/>
</dbReference>
<dbReference type="OrthoDB" id="20839at2759"/>
<keyword evidence="4" id="KW-0862">Zinc</keyword>
<dbReference type="CDD" id="cd15573">
    <property type="entry name" value="PHD_JADE"/>
    <property type="match status" value="1"/>
</dbReference>
<dbReference type="InterPro" id="IPR019542">
    <property type="entry name" value="Enhancer_polycomb-like_N"/>
</dbReference>
<accession>A0A7R8UM75</accession>
<feature type="compositionally biased region" description="Low complexity" evidence="9">
    <location>
        <begin position="1981"/>
        <end position="2011"/>
    </location>
</feature>
<feature type="domain" description="PHD-type" evidence="11">
    <location>
        <begin position="312"/>
        <end position="429"/>
    </location>
</feature>
<feature type="region of interest" description="Disordered" evidence="9">
    <location>
        <begin position="1583"/>
        <end position="1608"/>
    </location>
</feature>
<feature type="region of interest" description="Disordered" evidence="9">
    <location>
        <begin position="2178"/>
        <end position="2255"/>
    </location>
</feature>
<dbReference type="EMBL" id="LR899010">
    <property type="protein sequence ID" value="CAD7083396.1"/>
    <property type="molecule type" value="Genomic_DNA"/>
</dbReference>
<dbReference type="SMART" id="SM00249">
    <property type="entry name" value="PHD"/>
    <property type="match status" value="2"/>
</dbReference>
<dbReference type="FunCoup" id="A0A7R8UM75">
    <property type="interactions" value="534"/>
</dbReference>
<feature type="region of interest" description="Disordered" evidence="9">
    <location>
        <begin position="1527"/>
        <end position="1564"/>
    </location>
</feature>
<feature type="compositionally biased region" description="Basic and acidic residues" evidence="9">
    <location>
        <begin position="1121"/>
        <end position="1190"/>
    </location>
</feature>
<dbReference type="InterPro" id="IPR019787">
    <property type="entry name" value="Znf_PHD-finger"/>
</dbReference>
<feature type="compositionally biased region" description="Basic and acidic residues" evidence="9">
    <location>
        <begin position="1335"/>
        <end position="1347"/>
    </location>
</feature>
<dbReference type="InterPro" id="IPR011011">
    <property type="entry name" value="Znf_FYVE_PHD"/>
</dbReference>
<evidence type="ECO:0000313" key="13">
    <source>
        <dbReference type="Proteomes" id="UP000594454"/>
    </source>
</evidence>
<feature type="region of interest" description="Disordered" evidence="9">
    <location>
        <begin position="2835"/>
        <end position="2863"/>
    </location>
</feature>
<dbReference type="InterPro" id="IPR001965">
    <property type="entry name" value="Znf_PHD"/>
</dbReference>
<feature type="compositionally biased region" description="Polar residues" evidence="9">
    <location>
        <begin position="818"/>
        <end position="828"/>
    </location>
</feature>
<feature type="region of interest" description="Disordered" evidence="9">
    <location>
        <begin position="1"/>
        <end position="48"/>
    </location>
</feature>
<dbReference type="SUPFAM" id="SSF57903">
    <property type="entry name" value="FYVE/PHD zinc finger"/>
    <property type="match status" value="1"/>
</dbReference>
<feature type="region of interest" description="Disordered" evidence="9">
    <location>
        <begin position="2596"/>
        <end position="2646"/>
    </location>
</feature>
<evidence type="ECO:0000313" key="12">
    <source>
        <dbReference type="EMBL" id="CAD7083396.1"/>
    </source>
</evidence>
<evidence type="ECO:0000256" key="6">
    <source>
        <dbReference type="ARBA" id="ARBA00055261"/>
    </source>
</evidence>
<feature type="region of interest" description="Disordered" evidence="9">
    <location>
        <begin position="1650"/>
        <end position="1677"/>
    </location>
</feature>
<feature type="compositionally biased region" description="Polar residues" evidence="9">
    <location>
        <begin position="1110"/>
        <end position="1120"/>
    </location>
</feature>
<evidence type="ECO:0000256" key="1">
    <source>
        <dbReference type="ARBA" id="ARBA00022723"/>
    </source>
</evidence>
<evidence type="ECO:0000256" key="2">
    <source>
        <dbReference type="ARBA" id="ARBA00022737"/>
    </source>
</evidence>
<keyword evidence="3 8" id="KW-0863">Zinc-finger</keyword>
<dbReference type="OMA" id="RIPWNEN"/>
<evidence type="ECO:0000256" key="7">
    <source>
        <dbReference type="ARBA" id="ARBA00068706"/>
    </source>
</evidence>
<feature type="compositionally biased region" description="Basic and acidic residues" evidence="9">
    <location>
        <begin position="1266"/>
        <end position="1281"/>
    </location>
</feature>
<keyword evidence="2" id="KW-0677">Repeat</keyword>
<reference evidence="12 13" key="1">
    <citation type="submission" date="2020-11" db="EMBL/GenBank/DDBJ databases">
        <authorList>
            <person name="Wallbank WR R."/>
            <person name="Pardo Diaz C."/>
            <person name="Kozak K."/>
            <person name="Martin S."/>
            <person name="Jiggins C."/>
            <person name="Moest M."/>
            <person name="Warren A I."/>
            <person name="Generalovic N T."/>
            <person name="Byers J.R.P. K."/>
            <person name="Montejo-Kovacevich G."/>
            <person name="Yen C E."/>
        </authorList>
    </citation>
    <scope>NUCLEOTIDE SEQUENCE [LARGE SCALE GENOMIC DNA]</scope>
</reference>
<feature type="compositionally biased region" description="Basic and acidic residues" evidence="9">
    <location>
        <begin position="1536"/>
        <end position="1547"/>
    </location>
</feature>
<dbReference type="PROSITE" id="PS01359">
    <property type="entry name" value="ZF_PHD_1"/>
    <property type="match status" value="1"/>
</dbReference>
<comment type="similarity">
    <text evidence="5">Belongs to the JADE family.</text>
</comment>
<dbReference type="Pfam" id="PF13831">
    <property type="entry name" value="PHD_2"/>
    <property type="match status" value="1"/>
</dbReference>
<dbReference type="InterPro" id="IPR013083">
    <property type="entry name" value="Znf_RING/FYVE/PHD"/>
</dbReference>
<keyword evidence="1" id="KW-0479">Metal-binding</keyword>
<feature type="region of interest" description="Disordered" evidence="9">
    <location>
        <begin position="791"/>
        <end position="1477"/>
    </location>
</feature>
<dbReference type="Proteomes" id="UP000594454">
    <property type="component" value="Chromosome 2"/>
</dbReference>
<evidence type="ECO:0000259" key="10">
    <source>
        <dbReference type="PROSITE" id="PS50016"/>
    </source>
</evidence>
<feature type="compositionally biased region" description="Low complexity" evidence="9">
    <location>
        <begin position="2631"/>
        <end position="2643"/>
    </location>
</feature>
<dbReference type="PROSITE" id="PS51805">
    <property type="entry name" value="EPHD"/>
    <property type="match status" value="1"/>
</dbReference>
<keyword evidence="13" id="KW-1185">Reference proteome</keyword>
<feature type="region of interest" description="Disordered" evidence="9">
    <location>
        <begin position="654"/>
        <end position="762"/>
    </location>
</feature>
<dbReference type="PANTHER" id="PTHR13793:SF160">
    <property type="entry name" value="PHD FINGER PROTEIN RHINOCEROS"/>
    <property type="match status" value="1"/>
</dbReference>
<feature type="compositionally biased region" description="Polar residues" evidence="9">
    <location>
        <begin position="16"/>
        <end position="25"/>
    </location>
</feature>
<feature type="compositionally biased region" description="Polar residues" evidence="9">
    <location>
        <begin position="688"/>
        <end position="697"/>
    </location>
</feature>
<dbReference type="InterPro" id="IPR019786">
    <property type="entry name" value="Zinc_finger_PHD-type_CS"/>
</dbReference>
<sequence>MSQRGKRGNRLDNENNAHQQTQQPPSKRRKGRPPTTSNGDADQEVPTSATTIPVVSAGVQPNLSSAASSSSSTMWQARPITGPQIYNRNSSEAPAELFRKDLISAMKLPDSEPLSTDEYWVIVDQWKQEWERGVQVPVNPDSLPEPSVKQLSSPIAVTRHDFKLPKNKYLRITKDENFSSEQHFLSNAPALAESACSYDLDQVDEVWLKLVNSERLLSGVPAISEGQFERVIEELEVRCWEKIQAIMRNEEGLGIEYDENVICDVCRSPDSEEANEMVFCDNCNICVHQACYGITVIPSGQWLCRTCSMGKKPDCALCPNKGGAMKSTRSGKKWAHVSCALWIPEVSIGCVDKMEPITKISSIPQTRWSLLCILCRERVGACIQCSVSTCKTAYHVTCAFQHGLEMRAIIEEGNAEDGVKLRSYCLKHCNAKGKKEKGTNNNGSGSDDDCRRRKMRSDMTSEERNQARLMRSKEVEAEFDKHVNIKDISCHLLDVDQEAITSIYSYWILKRKSANNRPLIPPKVDDTDMVPNRQDQADNEKKIMFVHLRQDLERVRNLCYMVNRREKLSRTFFKMREQIFHKQIAILSESSCRNYDESVISAIIQANNGSSVYDKCYSSTSSGSPTINVEELQERILGAQQMFDSGVANIAAGAEKKKKGPNASSRHNFKKIHLNGISDRKAADSVYEDSSMSSNSEAPDKYRPNADSSTAPAKKKAQSYSKILEKHKRRKSMASSIAVDSSSDEEDMRRERSGPKKNPSLHQMEKELAIDGEQMLTSSDDSDLLMPIRQTNNQLTSKKSHKPIYSDSDSTDKEKTDNTVSDSQQQMFRTKAAMKEFSLQQAASKHKQDVVVKKSSSPTKNASKTVQNSNNKHKSSPEVKKSIEKPVKVKPKEKVQVESDTDERNDKKDTSRKQLKSNDIESPTKVQSKDVNNKKFPTDLLVVPQRQAAKKASENMRSTNSYVSAVGQKKDSRDGKLDEKELESPTVKNKEKSKDKEKEAKEDDREKEKDKDKDKEKAKPRGRPPKHPKEDPKEKHIADKEKEASHKEKEKEKRIEVPPVQQKTPVEVPQKNEKPPHRKSEKTDSQLIVAYVPQRQAAKKAAEHIKSGMGKSSTSETSTLVEDKEKEQVKEKDKEKDKVDKEKDGKNKNEMDAFREKCREKDKEKPRDIKCDTRDKDLEKGRHSEKDEKSVSPPKMSNAQIQRADRRSRGSISAEDVVKEKPPSKPPPDRRRSKSRIVLESSSSESSSSSSYSSSSSESEDENDDSLSREKDEAVSCKDTKPVSPGSRDSPSEKKELENEALPEMQDDLKNVENIVSTPKTVDSDVLCIDDSPEDIDKKSSVEHIPMDLETTPANLDDEKQLDVKPEEKEPYEADSILKAKEKSPFVETEDSDEKPASLAEQVDENNVSTSKTLDELNPEKENTQTLEEEMAQRKADLTCFPMGGFKSKTNKNSGSLDKLLNRKEKERKEQKDLEKVADAMEIDDSLKSEDVDVKLKTPPVEEVLDSAQQLLSLNKPSVMPANVTEIIDIDSESGESDRSKADSERPVEEEEKSQEIEMKSSSIPLSLSSFLPADISRDFTLRAESLKQKQSSPAPYEQPDREESVKHQFLEDLPNNNKSVCDFTMDPIFNAKPSEDSARETMNLVEKLRQNKYKRSSSKADDIAPPSAEIRENDTKLSSSNTFNYNADMFSPPMPPVHDLKGFGAADRIAAPKERPPSIFDKETASKLDIPVSKGTPVFDQHVPNVDSAINFFDKTQLACEVTPTSAQPTSALSQTKNSAFPLSSATDSVGDIGKTSDMFLPPESLDKARAVGSRPTDSFDSLAQSNFFKGDFVDMRAEKESLDVSTNSSKLVVDCEYDENTRMQSPYTNPENIWNENNLIQTRRSVSSSPSSISESNDEMPVAKASANVNEMPVRKTNETPLQEKLDKQPQHQQERGLGAMSCGAESMVEKSNFNLVSSFGSITQSQFSLQSHPQQITQHQSSHQPLPHQHQPVQQHSQHQQPPQAPLSFMNGADVMPYNYSEDNHYNGPVSLFPSQSVPSSMNTQMPPFPSPSTPIFPPSLSTAMPLSQNPQSTSSIFGHLDKPKHSTESSLQYSLLTQPCAATFTSSSDNLALTQELVSNNVSSVPLTSSQIMNNTYTMPTAVESVGSNNTSDPTNSLNHIMNCEVLANNAVNAKDSPSKRSSARFNQIKSPSMHKSPGKSPRNMELLSRQHSQSNNQKGKYESGQRSKSKSTRGGNSGRARGRGRGRGRLVSTVQMAQNMDFESSMGSIANNLAGTVYDLDFDEDLGTSVDLKSLRDRRKSFDSRVNAVSTCEQKFTSPGYQGKLRNTLLSTKSVSDVKSPNMGSSESAMHASHSYLSNIHPVLPGPVDMRTYNSGYENQSSTNQEAYNNHLLGVFATGMGDQTLNEIDEEDEEKLQSVLKASGTYKAKPPVADIVVPESHASIETTSEEISIDSDNTISKVSLSDSRNQLKLKIKGPLARPENYNAQSTSGSLNQSLGSDNMGLQMSAASNVTMASSSNPTGTSSLRRMRKKELLRQYWTQDMNMDDGASLPPIENKVINDPILSRSVGIPKAVDSMSSIPTKEDYKDYASMDPRKRKRSQGLSRELRQLDMPYESERPERRRSVCSSGSNISVNNVGDPIKVSLKRRKTKLDSPNNTEAPKLKIKIGNHIETISDGNRMIGYPPKKRPTSNPQVPSLEILKRESMNFRKQVMADFDEEEGEKMKRPKVKAKKNSKSPSHKKRKKDKREHSQKMESIQGAEAPKIIIRFGGGSASTANTVVVDPTTTARTGASELSESSSNAVNTASPSVMPIKLKIARNSDGGGYVIGKSKRLETDDSSTPAQRSDESSYTSTFGNRMQMGTNSGCNYNIEPPVSNYTLGPSVSEGDSVTPSTMFNVSRVGDSGDQITAPIATSNSENTSTVNVQILAPNKANSDLKGGQTKSSKGCPLLPINKDCEVR</sequence>
<feature type="compositionally biased region" description="Basic and acidic residues" evidence="9">
    <location>
        <begin position="1915"/>
        <end position="1937"/>
    </location>
</feature>
<feature type="compositionally biased region" description="Basic and acidic residues" evidence="9">
    <location>
        <begin position="875"/>
        <end position="919"/>
    </location>
</feature>